<sequence>MATGDPTPQIKRGPSGLLKLPPELVEKIASHLSPTSNGVVCPWKGASEKYTVDFVTRDNFLSLRHTCRQMNDMTFSFFRRQYFTERVVKLQTKSLQELSQIAAHPTLARQVQKLKIAPHFHDWWAHSCFHIQHSRLMKKLKDENTEEEEERDMKPRALRELKSSIDKNTLDDQKFWSSGLAAALLARIFASLKELHAISYGDHHVSNPKLRLFDRQTARLWEAAQIQEIEGTSIEDFHEEMKFHKWLIHRHQGFEMVKAALIASGKSFSSLRFEHGSFLLRHEIRHSKPEIPISLLEQCLEGLKALHVSFSPILPEYVSDTNVDEDLEDIVFSRPSEESGPGEALLFLAAAPRSIEELGLYLNVDPYEEESTASDKVFAATPACDEIFTTIKFPGLRKLSIKNTFHTVKSMAQLLSNHKMSLSIVQISPSVPQPRDPEYFSYVSECPPGPNFDFDNAKWSVVLEALLQCENLVDLQLRTQSDIYTDGGNILASRKPHKWRGRLWYAWEDSYNAAPWVIEPRAKFFRKRLEQHLEDWKEAERVHKV</sequence>
<dbReference type="Proteomes" id="UP001456524">
    <property type="component" value="Unassembled WGS sequence"/>
</dbReference>
<gene>
    <name evidence="1" type="ORF">IWX90DRAFT_495349</name>
</gene>
<proteinExistence type="predicted"/>
<accession>A0ABR1XGL3</accession>
<evidence type="ECO:0008006" key="3">
    <source>
        <dbReference type="Google" id="ProtNLM"/>
    </source>
</evidence>
<dbReference type="EMBL" id="JBBWUH010000012">
    <property type="protein sequence ID" value="KAK8153720.1"/>
    <property type="molecule type" value="Genomic_DNA"/>
</dbReference>
<comment type="caution">
    <text evidence="1">The sequence shown here is derived from an EMBL/GenBank/DDBJ whole genome shotgun (WGS) entry which is preliminary data.</text>
</comment>
<evidence type="ECO:0000313" key="2">
    <source>
        <dbReference type="Proteomes" id="UP001456524"/>
    </source>
</evidence>
<organism evidence="1 2">
    <name type="scientific">Phyllosticta citrichinensis</name>
    <dbReference type="NCBI Taxonomy" id="1130410"/>
    <lineage>
        <taxon>Eukaryota</taxon>
        <taxon>Fungi</taxon>
        <taxon>Dikarya</taxon>
        <taxon>Ascomycota</taxon>
        <taxon>Pezizomycotina</taxon>
        <taxon>Dothideomycetes</taxon>
        <taxon>Dothideomycetes incertae sedis</taxon>
        <taxon>Botryosphaeriales</taxon>
        <taxon>Phyllostictaceae</taxon>
        <taxon>Phyllosticta</taxon>
    </lineage>
</organism>
<keyword evidence="2" id="KW-1185">Reference proteome</keyword>
<evidence type="ECO:0000313" key="1">
    <source>
        <dbReference type="EMBL" id="KAK8153720.1"/>
    </source>
</evidence>
<name>A0ABR1XGL3_9PEZI</name>
<protein>
    <recommendedName>
        <fullName evidence="3">F-box domain-containing protein</fullName>
    </recommendedName>
</protein>
<reference evidence="1 2" key="1">
    <citation type="journal article" date="2022" name="G3 (Bethesda)">
        <title>Enemy or ally: a genomic approach to elucidate the lifestyle of Phyllosticta citrichinaensis.</title>
        <authorList>
            <person name="Buijs V.A."/>
            <person name="Groenewald J.Z."/>
            <person name="Haridas S."/>
            <person name="LaButti K.M."/>
            <person name="Lipzen A."/>
            <person name="Martin F.M."/>
            <person name="Barry K."/>
            <person name="Grigoriev I.V."/>
            <person name="Crous P.W."/>
            <person name="Seidl M.F."/>
        </authorList>
    </citation>
    <scope>NUCLEOTIDE SEQUENCE [LARGE SCALE GENOMIC DNA]</scope>
    <source>
        <strain evidence="1 2">CBS 129764</strain>
    </source>
</reference>